<feature type="binding site" evidence="8">
    <location>
        <position position="567"/>
    </location>
    <ligand>
        <name>ATP</name>
        <dbReference type="ChEBI" id="CHEBI:30616"/>
    </ligand>
</feature>
<dbReference type="Pfam" id="PF18072">
    <property type="entry name" value="FGAR-AT_linker"/>
    <property type="match status" value="1"/>
</dbReference>
<feature type="binding site" evidence="8">
    <location>
        <position position="119"/>
    </location>
    <ligand>
        <name>Mg(2+)</name>
        <dbReference type="ChEBI" id="CHEBI:18420"/>
        <label>1</label>
    </ligand>
</feature>
<dbReference type="InterPro" id="IPR010918">
    <property type="entry name" value="PurM-like_C_dom"/>
</dbReference>
<dbReference type="Pfam" id="PF02769">
    <property type="entry name" value="AIRS_C"/>
    <property type="match status" value="2"/>
</dbReference>
<keyword evidence="7 8" id="KW-0460">Magnesium</keyword>
<comment type="caution">
    <text evidence="8">Lacks conserved residue(s) required for the propagation of feature annotation.</text>
</comment>
<evidence type="ECO:0000256" key="5">
    <source>
        <dbReference type="ARBA" id="ARBA00022755"/>
    </source>
</evidence>
<evidence type="ECO:0000256" key="8">
    <source>
        <dbReference type="HAMAP-Rule" id="MF_00420"/>
    </source>
</evidence>
<dbReference type="InterPro" id="IPR010074">
    <property type="entry name" value="PRibForGlyAmidine_synth_PurL"/>
</dbReference>
<dbReference type="HAMAP" id="MF_00420">
    <property type="entry name" value="PurL_2"/>
    <property type="match status" value="1"/>
</dbReference>
<keyword evidence="1 8" id="KW-0963">Cytoplasm</keyword>
<dbReference type="EMBL" id="CP013065">
    <property type="protein sequence ID" value="ALM13229.1"/>
    <property type="molecule type" value="Genomic_DNA"/>
</dbReference>
<protein>
    <recommendedName>
        <fullName evidence="8">Phosphoribosylformylglycinamidine synthase subunit PurL</fullName>
        <shortName evidence="8">FGAM synthase</shortName>
        <ecNumber evidence="8">6.3.5.3</ecNumber>
    </recommendedName>
    <alternativeName>
        <fullName evidence="8">Formylglycinamide ribonucleotide amidotransferase subunit II</fullName>
        <shortName evidence="8">FGAR amidotransferase II</shortName>
        <shortName evidence="8">FGAR-AT II</shortName>
    </alternativeName>
    <alternativeName>
        <fullName evidence="8">Glutamine amidotransferase PurL</fullName>
    </alternativeName>
    <alternativeName>
        <fullName evidence="8">Phosphoribosylformylglycinamidine synthase subunit II</fullName>
    </alternativeName>
</protein>
<feature type="binding site" evidence="8">
    <location>
        <position position="143"/>
    </location>
    <ligand>
        <name>Mg(2+)</name>
        <dbReference type="ChEBI" id="CHEBI:18420"/>
        <label>2</label>
    </ligand>
</feature>
<accession>A0A0S1SVC5</accession>
<evidence type="ECO:0000259" key="9">
    <source>
        <dbReference type="Pfam" id="PF00586"/>
    </source>
</evidence>
<sequence>MKIPMTAHPDPLPTLPLLPFSTLSDTEVKALLRTHKIGLTVEEARKIEVMLGRDPTIVEATIWGIQGSEHCSYKSSRRFLRTFPTESRHVILGPKEDSGIVAITDGPKGRRWGLVISHESHNHPSQIVPFEGAATGIGGVVRDVVCMGARVIGALDALRLGDLKTEESRTIAREVARGIAGYGNPLGIPNLGGDTVFDASYNSNCLVNAIAVGIVREDEVIHSEAPEEAGQVGYDIILVGKPTDRSGFGGASFASASMEEEKKEQNSGAVQEPNPFLERHLLASTYALFDWLAANRHLDKVSFKDLGAGGVVCASVEQVANLGLGAEVDLDAVHVSVADLPPEIIACAETQERFCWVCHPSLTDQILRHYNEIWDLPSVAEHARASRIGRVMVNPLLRLTHRGQVVCVAKALDITCGLQYTRPTKLTPSARIEPAITCEKDRVSVNGKTFSFTEILHAMLRHPNAASVRPLIRHYDKDVIGNTIIEAGEADAGVIAPLTDLSSYIHAGTHPGWENLPEKDRGVGVALAADGNGRYGRISAYWQGANAAVESMCNVAAVGAVPRALTDCLNYGNPEIPEQLSALEEGVRGIADAARGVAIDGEPVPIISGNVSLYNGKPDGSAIDPTAIVCCIGVLPDARAAVSMQVKQPGSALLLIGERRNECGGSLYFHVLEQLTASPRDALLGSAVPQPDCATVAQEILLITKVIQSGDALACHDISDGGLLLALFEMLLPQRKIGGTTGAEIDLASLQSSLQPDTLLFSQTHGFLVETPQERADAIIAQGKNMGIAVTRIGQTTSSPLLAVRRGTESLLAAELKDLRSIWEKGLESAWTEPEKHS</sequence>
<keyword evidence="4 8" id="KW-0547">Nucleotide-binding</keyword>
<dbReference type="InterPro" id="IPR036921">
    <property type="entry name" value="PurM-like_N_sf"/>
</dbReference>
<keyword evidence="5 8" id="KW-0658">Purine biosynthesis</keyword>
<evidence type="ECO:0000256" key="4">
    <source>
        <dbReference type="ARBA" id="ARBA00022741"/>
    </source>
</evidence>
<dbReference type="PATRIC" id="fig|1735161.3.peg.530"/>
<evidence type="ECO:0000313" key="12">
    <source>
        <dbReference type="EMBL" id="ALM13229.1"/>
    </source>
</evidence>
<feature type="domain" description="PurM-like N-terminal" evidence="9">
    <location>
        <begin position="97"/>
        <end position="215"/>
    </location>
</feature>
<evidence type="ECO:0000256" key="3">
    <source>
        <dbReference type="ARBA" id="ARBA00022723"/>
    </source>
</evidence>
<dbReference type="GO" id="GO:0006189">
    <property type="term" value="P:'de novo' IMP biosynthetic process"/>
    <property type="evidence" value="ECO:0007669"/>
    <property type="project" value="UniProtKB-UniRule"/>
</dbReference>
<dbReference type="GO" id="GO:0000287">
    <property type="term" value="F:magnesium ion binding"/>
    <property type="evidence" value="ECO:0007669"/>
    <property type="project" value="UniProtKB-UniRule"/>
</dbReference>
<feature type="binding site" evidence="8">
    <location>
        <position position="271"/>
    </location>
    <ligand>
        <name>substrate</name>
    </ligand>
</feature>
<comment type="pathway">
    <text evidence="8">Purine metabolism; IMP biosynthesis via de novo pathway; 5-amino-1-(5-phospho-D-ribosyl)imidazole from N(2)-formyl-N(1)-(5-phospho-D-ribosyl)glycinamide: step 1/2.</text>
</comment>
<feature type="domain" description="PurM-like C-terminal" evidence="10">
    <location>
        <begin position="232"/>
        <end position="368"/>
    </location>
</feature>
<evidence type="ECO:0000259" key="11">
    <source>
        <dbReference type="Pfam" id="PF18072"/>
    </source>
</evidence>
<feature type="domain" description="PurM-like C-terminal" evidence="10">
    <location>
        <begin position="648"/>
        <end position="802"/>
    </location>
</feature>
<dbReference type="Pfam" id="PF00586">
    <property type="entry name" value="AIRS"/>
    <property type="match status" value="2"/>
</dbReference>
<dbReference type="AlphaFoldDB" id="A0A0S1SL51"/>
<dbReference type="KEGG" id="prf:PeribacterA2_0543"/>
<comment type="similarity">
    <text evidence="8">Belongs to the FGAMS family.</text>
</comment>
<keyword evidence="3 8" id="KW-0479">Metal-binding</keyword>
<feature type="domain" description="PurM-like N-terminal" evidence="9">
    <location>
        <begin position="522"/>
        <end position="634"/>
    </location>
</feature>
<gene>
    <name evidence="8" type="primary">purL</name>
    <name evidence="12" type="ORF">PeribacterD1_0543</name>
</gene>
<reference evidence="13" key="1">
    <citation type="submission" date="2015-10" db="EMBL/GenBank/DDBJ databases">
        <title>Analysis of five complete genome sequences for members of the class Peribacteria in the recently recognized Peregrinibacteria bacterial phylum.</title>
        <authorList>
            <person name="Anantharaman K."/>
            <person name="Brown C.T."/>
            <person name="Burstein D."/>
            <person name="Castelle C.J."/>
            <person name="Probst A.J."/>
            <person name="Thomas B.C."/>
            <person name="Williams K.H."/>
            <person name="Banfield J.F."/>
        </authorList>
    </citation>
    <scope>NUCLEOTIDE SEQUENCE [LARGE SCALE GENOMIC DNA]</scope>
</reference>
<dbReference type="UniPathway" id="UPA00074">
    <property type="reaction ID" value="UER00128"/>
</dbReference>
<dbReference type="Gene3D" id="3.90.650.10">
    <property type="entry name" value="PurM-like C-terminal domain"/>
    <property type="match status" value="2"/>
</dbReference>
<comment type="subcellular location">
    <subcellularLocation>
        <location evidence="8">Cytoplasm</location>
    </subcellularLocation>
</comment>
<feature type="active site" description="Proton acceptor" evidence="8">
    <location>
        <position position="121"/>
    </location>
</feature>
<feature type="binding site" evidence="8">
    <location>
        <position position="73"/>
    </location>
    <ligand>
        <name>ATP</name>
        <dbReference type="ChEBI" id="CHEBI:30616"/>
    </ligand>
</feature>
<dbReference type="GO" id="GO:0005737">
    <property type="term" value="C:cytoplasm"/>
    <property type="evidence" value="ECO:0007669"/>
    <property type="project" value="UniProtKB-SubCell"/>
</dbReference>
<feature type="domain" description="Phosphoribosylformylglycinamidine synthase linker" evidence="11">
    <location>
        <begin position="31"/>
        <end position="74"/>
    </location>
</feature>
<keyword evidence="2 8" id="KW-0436">Ligase</keyword>
<dbReference type="EC" id="6.3.5.3" evidence="8"/>
<accession>A0A0S1SL51</accession>
<dbReference type="NCBIfam" id="TIGR01736">
    <property type="entry name" value="FGAM_synth_II"/>
    <property type="match status" value="1"/>
</dbReference>
<feature type="binding site" evidence="8">
    <location>
        <position position="142"/>
    </location>
    <ligand>
        <name>substrate</name>
    </ligand>
</feature>
<dbReference type="InterPro" id="IPR016188">
    <property type="entry name" value="PurM-like_N"/>
</dbReference>
<evidence type="ECO:0000259" key="10">
    <source>
        <dbReference type="Pfam" id="PF02769"/>
    </source>
</evidence>
<proteinExistence type="inferred from homology"/>
<feature type="binding site" evidence="8">
    <location>
        <position position="305"/>
    </location>
    <ligand>
        <name>Mg(2+)</name>
        <dbReference type="ChEBI" id="CHEBI:18420"/>
        <label>2</label>
    </ligand>
</feature>
<dbReference type="GO" id="GO:0005524">
    <property type="term" value="F:ATP binding"/>
    <property type="evidence" value="ECO:0007669"/>
    <property type="project" value="UniProtKB-UniRule"/>
</dbReference>
<dbReference type="Gene3D" id="3.30.1330.10">
    <property type="entry name" value="PurM-like, N-terminal domain"/>
    <property type="match status" value="2"/>
</dbReference>
<feature type="active site" evidence="8">
    <location>
        <position position="70"/>
    </location>
</feature>
<dbReference type="SUPFAM" id="SSF56042">
    <property type="entry name" value="PurM C-terminal domain-like"/>
    <property type="match status" value="2"/>
</dbReference>
<dbReference type="Proteomes" id="UP000069135">
    <property type="component" value="Chromosome"/>
</dbReference>
<evidence type="ECO:0000256" key="2">
    <source>
        <dbReference type="ARBA" id="ARBA00022598"/>
    </source>
</evidence>
<feature type="binding site" evidence="8">
    <location>
        <position position="612"/>
    </location>
    <ligand>
        <name>substrate</name>
    </ligand>
</feature>
<dbReference type="InterPro" id="IPR041609">
    <property type="entry name" value="PurL_linker"/>
</dbReference>
<reference evidence="12 13" key="2">
    <citation type="journal article" date="2016" name="PeerJ">
        <title>Analysis of five complete genome sequences for members of the class Peribacteria in the recently recognized Peregrinibacteria bacterial phylum.</title>
        <authorList>
            <person name="Anantharaman K."/>
            <person name="Brown C.T."/>
            <person name="Burstein D."/>
            <person name="Castelle C.J."/>
            <person name="Probst A.J."/>
            <person name="Thomas B.C."/>
            <person name="Williams K.H."/>
            <person name="Banfield J.F."/>
        </authorList>
    </citation>
    <scope>NUCLEOTIDE SEQUENCE [LARGE SCALE GENOMIC DNA]</scope>
    <source>
        <strain evidence="12">RIFOXYD1_FULL_PER-ii_59_16</strain>
    </source>
</reference>
<comment type="function">
    <text evidence="8">Part of the phosphoribosylformylglycinamidine synthase complex involved in the purines biosynthetic pathway. Catalyzes the ATP-dependent conversion of formylglycinamide ribonucleotide (FGAR) and glutamine to yield formylglycinamidine ribonucleotide (FGAM) and glutamate. The FGAM synthase complex is composed of three subunits. PurQ produces an ammonia molecule by converting glutamine to glutamate. PurL transfers the ammonia molecule to FGAR to form FGAM in an ATP-dependent manner. PurS interacts with PurQ and PurL and is thought to assist in the transfer of the ammonia molecule from PurQ to PurL.</text>
</comment>
<comment type="catalytic activity">
    <reaction evidence="8">
        <text>N(2)-formyl-N(1)-(5-phospho-beta-D-ribosyl)glycinamide + L-glutamine + ATP + H2O = 2-formamido-N(1)-(5-O-phospho-beta-D-ribosyl)acetamidine + L-glutamate + ADP + phosphate + H(+)</text>
        <dbReference type="Rhea" id="RHEA:17129"/>
        <dbReference type="ChEBI" id="CHEBI:15377"/>
        <dbReference type="ChEBI" id="CHEBI:15378"/>
        <dbReference type="ChEBI" id="CHEBI:29985"/>
        <dbReference type="ChEBI" id="CHEBI:30616"/>
        <dbReference type="ChEBI" id="CHEBI:43474"/>
        <dbReference type="ChEBI" id="CHEBI:58359"/>
        <dbReference type="ChEBI" id="CHEBI:147286"/>
        <dbReference type="ChEBI" id="CHEBI:147287"/>
        <dbReference type="ChEBI" id="CHEBI:456216"/>
        <dbReference type="EC" id="6.3.5.3"/>
    </reaction>
</comment>
<evidence type="ECO:0000256" key="7">
    <source>
        <dbReference type="ARBA" id="ARBA00022842"/>
    </source>
</evidence>
<organism evidence="12 13">
    <name type="scientific">Candidatus Peribacter riflensis</name>
    <dbReference type="NCBI Taxonomy" id="1735162"/>
    <lineage>
        <taxon>Bacteria</taxon>
        <taxon>Candidatus Peregrinibacteriota</taxon>
        <taxon>Candidatus Peribacteria</taxon>
        <taxon>Candidatus Peribacterales</taxon>
        <taxon>Candidatus Peribacteraceae</taxon>
        <taxon>Candidatus Peribacter</taxon>
    </lineage>
</organism>
<dbReference type="PANTHER" id="PTHR43555:SF1">
    <property type="entry name" value="PHOSPHORIBOSYLFORMYLGLYCINAMIDINE SYNTHASE SUBUNIT PURL"/>
    <property type="match status" value="1"/>
</dbReference>
<feature type="binding site" evidence="8">
    <location>
        <begin position="120"/>
        <end position="123"/>
    </location>
    <ligand>
        <name>substrate</name>
    </ligand>
</feature>
<dbReference type="PANTHER" id="PTHR43555">
    <property type="entry name" value="PHOSPHORIBOSYLFORMYLGLYCINAMIDINE SYNTHASE SUBUNIT PURL"/>
    <property type="match status" value="1"/>
</dbReference>
<accession>A0A0S1SV05</accession>
<evidence type="ECO:0000256" key="6">
    <source>
        <dbReference type="ARBA" id="ARBA00022840"/>
    </source>
</evidence>
<evidence type="ECO:0000313" key="13">
    <source>
        <dbReference type="Proteomes" id="UP000069135"/>
    </source>
</evidence>
<dbReference type="GO" id="GO:0004642">
    <property type="term" value="F:phosphoribosylformylglycinamidine synthase activity"/>
    <property type="evidence" value="ECO:0007669"/>
    <property type="project" value="UniProtKB-UniRule"/>
</dbReference>
<feature type="binding site" evidence="8">
    <location>
        <position position="610"/>
    </location>
    <ligand>
        <name>Mg(2+)</name>
        <dbReference type="ChEBI" id="CHEBI:18420"/>
        <label>1</label>
    </ligand>
</feature>
<feature type="binding site" evidence="8">
    <location>
        <position position="609"/>
    </location>
    <ligand>
        <name>ATP</name>
        <dbReference type="ChEBI" id="CHEBI:30616"/>
    </ligand>
</feature>
<dbReference type="CDD" id="cd02204">
    <property type="entry name" value="PurL_repeat2"/>
    <property type="match status" value="1"/>
</dbReference>
<dbReference type="InterPro" id="IPR036676">
    <property type="entry name" value="PurM-like_C_sf"/>
</dbReference>
<accession>A0A0S1SNU1</accession>
<name>A0A0S1SL51_9BACT</name>
<dbReference type="STRING" id="1735162.PeribacterB2_0542"/>
<evidence type="ECO:0000256" key="1">
    <source>
        <dbReference type="ARBA" id="ARBA00022490"/>
    </source>
</evidence>
<keyword evidence="6 8" id="KW-0067">ATP-binding</keyword>
<comment type="subunit">
    <text evidence="8">Monomer. Part of the FGAM synthase complex composed of 1 PurL, 1 PurQ and 2 PurS subunits.</text>
</comment>
<dbReference type="SUPFAM" id="SSF55326">
    <property type="entry name" value="PurM N-terminal domain-like"/>
    <property type="match status" value="2"/>
</dbReference>
<accession>A0A0S1SBI7</accession>